<evidence type="ECO:0000313" key="2">
    <source>
        <dbReference type="EMBL" id="KAF2606950.1"/>
    </source>
</evidence>
<reference evidence="2" key="1">
    <citation type="submission" date="2019-12" db="EMBL/GenBank/DDBJ databases">
        <title>Genome sequencing and annotation of Brassica cretica.</title>
        <authorList>
            <person name="Studholme D.J."/>
            <person name="Sarris P.F."/>
        </authorList>
    </citation>
    <scope>NUCLEOTIDE SEQUENCE</scope>
    <source>
        <strain evidence="2">PFS-001/15</strain>
        <tissue evidence="2">Leaf</tissue>
    </source>
</reference>
<feature type="compositionally biased region" description="Polar residues" evidence="1">
    <location>
        <begin position="11"/>
        <end position="26"/>
    </location>
</feature>
<gene>
    <name evidence="2" type="ORF">F2Q68_00045438</name>
</gene>
<comment type="caution">
    <text evidence="2">The sequence shown here is derived from an EMBL/GenBank/DDBJ whole genome shotgun (WGS) entry which is preliminary data.</text>
</comment>
<protein>
    <submittedName>
        <fullName evidence="2">Uncharacterized protein</fullName>
    </submittedName>
</protein>
<dbReference type="Proteomes" id="UP000712281">
    <property type="component" value="Unassembled WGS sequence"/>
</dbReference>
<evidence type="ECO:0000256" key="1">
    <source>
        <dbReference type="SAM" id="MobiDB-lite"/>
    </source>
</evidence>
<accession>A0A8S9LFQ7</accession>
<sequence>MKHLASPDDPSLQTSTHTNHSPTTYFSKGIGRPAADFSVQPSLPASKKCARPRSMKILFTCLTKWI</sequence>
<dbReference type="AlphaFoldDB" id="A0A8S9LFQ7"/>
<name>A0A8S9LFQ7_BRACR</name>
<feature type="region of interest" description="Disordered" evidence="1">
    <location>
        <begin position="1"/>
        <end position="29"/>
    </location>
</feature>
<organism evidence="2 3">
    <name type="scientific">Brassica cretica</name>
    <name type="common">Mustard</name>
    <dbReference type="NCBI Taxonomy" id="69181"/>
    <lineage>
        <taxon>Eukaryota</taxon>
        <taxon>Viridiplantae</taxon>
        <taxon>Streptophyta</taxon>
        <taxon>Embryophyta</taxon>
        <taxon>Tracheophyta</taxon>
        <taxon>Spermatophyta</taxon>
        <taxon>Magnoliopsida</taxon>
        <taxon>eudicotyledons</taxon>
        <taxon>Gunneridae</taxon>
        <taxon>Pentapetalae</taxon>
        <taxon>rosids</taxon>
        <taxon>malvids</taxon>
        <taxon>Brassicales</taxon>
        <taxon>Brassicaceae</taxon>
        <taxon>Brassiceae</taxon>
        <taxon>Brassica</taxon>
    </lineage>
</organism>
<proteinExistence type="predicted"/>
<dbReference type="EMBL" id="QGKW02000276">
    <property type="protein sequence ID" value="KAF2606950.1"/>
    <property type="molecule type" value="Genomic_DNA"/>
</dbReference>
<evidence type="ECO:0000313" key="3">
    <source>
        <dbReference type="Proteomes" id="UP000712281"/>
    </source>
</evidence>